<comment type="caution">
    <text evidence="1">The sequence shown here is derived from an EMBL/GenBank/DDBJ whole genome shotgun (WGS) entry which is preliminary data.</text>
</comment>
<proteinExistence type="predicted"/>
<keyword evidence="2" id="KW-1185">Reference proteome</keyword>
<evidence type="ECO:0000313" key="2">
    <source>
        <dbReference type="Proteomes" id="UP000285456"/>
    </source>
</evidence>
<gene>
    <name evidence="1" type="ORF">D1B32_11830</name>
</gene>
<dbReference type="RefSeq" id="WP_118889479.1">
    <property type="nucleotide sequence ID" value="NZ_PHUT01000007.1"/>
</dbReference>
<dbReference type="OrthoDB" id="2087545at2"/>
<organism evidence="1 2">
    <name type="scientific">Oceanobacillus profundus</name>
    <dbReference type="NCBI Taxonomy" id="372463"/>
    <lineage>
        <taxon>Bacteria</taxon>
        <taxon>Bacillati</taxon>
        <taxon>Bacillota</taxon>
        <taxon>Bacilli</taxon>
        <taxon>Bacillales</taxon>
        <taxon>Bacillaceae</taxon>
        <taxon>Oceanobacillus</taxon>
    </lineage>
</organism>
<evidence type="ECO:0000313" key="1">
    <source>
        <dbReference type="EMBL" id="RHW31921.1"/>
    </source>
</evidence>
<protein>
    <submittedName>
        <fullName evidence="1">Uncharacterized protein</fullName>
    </submittedName>
</protein>
<reference evidence="1 2" key="1">
    <citation type="journal article" date="2007" name="Int. J. Syst. Evol. Microbiol.">
        <title>Oceanobacillus profundus sp. nov., isolated from a deep-sea sediment core.</title>
        <authorList>
            <person name="Kim Y.G."/>
            <person name="Choi D.H."/>
            <person name="Hyun S."/>
            <person name="Cho B.C."/>
        </authorList>
    </citation>
    <scope>NUCLEOTIDE SEQUENCE [LARGE SCALE GENOMIC DNA]</scope>
    <source>
        <strain evidence="1 2">DSM 18246</strain>
    </source>
</reference>
<dbReference type="EMBL" id="QWEH01000007">
    <property type="protein sequence ID" value="RHW31921.1"/>
    <property type="molecule type" value="Genomic_DNA"/>
</dbReference>
<sequence length="80" mass="9499">MSIPNFKFPTEVDFEKMERDEYAAAKNNKENMSYWLPKIETSNTRNKSSLKIPKTKTEKLDFNTIQWLRSDSYSKEALML</sequence>
<dbReference type="Proteomes" id="UP000285456">
    <property type="component" value="Unassembled WGS sequence"/>
</dbReference>
<accession>A0A417YGI8</accession>
<name>A0A417YGI8_9BACI</name>
<dbReference type="AlphaFoldDB" id="A0A417YGI8"/>